<dbReference type="eggNOG" id="ENOG502QTPC">
    <property type="taxonomic scope" value="Eukaryota"/>
</dbReference>
<sequence length="495" mass="56370">MPQTLGPAFASPEYIRLDYGCTYWRFSSQRAADMYGSGTKLWADFPFFDRYHTDERLARLEHADSASFFCSVMAACALASARVRDRAVVSKGAEAHERLSIPAETFYAAAEDALPSDMLQIQEFGFLRGCALLAIASIQDGKIDAMHKYIGMYFSIMSIHQWHDEEAWPKSLSRVEQEELRRLYWSIYTLDVYSSIVWNGCPHYQEAHARVEYPTGYEESGTEQVQHESVPHWILGWNFTTDLYRILEHAVGKLRTRRSQFNFMGDEPQNLSFRGEEIIHKVNSRYNTLPSQFRDQNQATGDPRRDIYGFQAANIQATLALLQIVLFSLDGNSDVNKKCTVASNVLSTFRRVPTEFVRAISTPLIYHIAGIGFLLGSVMEEPLSETSYQKVRELLLSMASLLESLEAFLHRSAGADQQLRALVDRIDKYMSSEKDMRPVPGDQIQHIGILDGASGPGNELSPQFQLPDELLQEWTWPYDISQAYLPFATCDLQWE</sequence>
<dbReference type="EMBL" id="BAUL01000384">
    <property type="protein sequence ID" value="GAE00193.1"/>
    <property type="molecule type" value="Genomic_DNA"/>
</dbReference>
<dbReference type="GO" id="GO:0003700">
    <property type="term" value="F:DNA-binding transcription factor activity"/>
    <property type="evidence" value="ECO:0007669"/>
    <property type="project" value="InterPro"/>
</dbReference>
<dbReference type="PANTHER" id="PTHR46910:SF18">
    <property type="entry name" value="ZN(II)2CYS6 TRANSCRIPTION FACTOR (EUROFUNG)"/>
    <property type="match status" value="1"/>
</dbReference>
<dbReference type="Pfam" id="PF04082">
    <property type="entry name" value="Fungal_trans"/>
    <property type="match status" value="1"/>
</dbReference>
<comment type="caution">
    <text evidence="3">The sequence shown here is derived from an EMBL/GenBank/DDBJ whole genome shotgun (WGS) entry which is preliminary data.</text>
</comment>
<evidence type="ECO:0000259" key="2">
    <source>
        <dbReference type="Pfam" id="PF04082"/>
    </source>
</evidence>
<evidence type="ECO:0000313" key="3">
    <source>
        <dbReference type="EMBL" id="GAE00193.1"/>
    </source>
</evidence>
<dbReference type="InterPro" id="IPR007219">
    <property type="entry name" value="XnlR_reg_dom"/>
</dbReference>
<reference evidence="4" key="1">
    <citation type="journal article" date="2014" name="Genome Announc.">
        <title>Draft genome sequence of the formaldehyde-resistant fungus Byssochlamys spectabilis No. 5 (anamorph Paecilomyces variotii No. 5) (NBRC109023).</title>
        <authorList>
            <person name="Oka T."/>
            <person name="Ekino K."/>
            <person name="Fukuda K."/>
            <person name="Nomura Y."/>
        </authorList>
    </citation>
    <scope>NUCLEOTIDE SEQUENCE [LARGE SCALE GENOMIC DNA]</scope>
    <source>
        <strain evidence="4">No. 5 / NBRC 109023</strain>
    </source>
</reference>
<name>V5GGW6_BYSSN</name>
<dbReference type="GO" id="GO:0003677">
    <property type="term" value="F:DNA binding"/>
    <property type="evidence" value="ECO:0007669"/>
    <property type="project" value="InterPro"/>
</dbReference>
<dbReference type="HOGENOM" id="CLU_016203_1_0_1"/>
<keyword evidence="4" id="KW-1185">Reference proteome</keyword>
<evidence type="ECO:0000256" key="1">
    <source>
        <dbReference type="ARBA" id="ARBA00023242"/>
    </source>
</evidence>
<keyword evidence="1" id="KW-0539">Nucleus</keyword>
<dbReference type="CDD" id="cd12148">
    <property type="entry name" value="fungal_TF_MHR"/>
    <property type="match status" value="1"/>
</dbReference>
<dbReference type="Proteomes" id="UP000018001">
    <property type="component" value="Unassembled WGS sequence"/>
</dbReference>
<accession>V5GGW6</accession>
<dbReference type="GO" id="GO:0006351">
    <property type="term" value="P:DNA-templated transcription"/>
    <property type="evidence" value="ECO:0007669"/>
    <property type="project" value="InterPro"/>
</dbReference>
<gene>
    <name evidence="3" type="ORF">PVAR5_8930</name>
</gene>
<feature type="domain" description="Xylanolytic transcriptional activator regulatory" evidence="2">
    <location>
        <begin position="72"/>
        <end position="257"/>
    </location>
</feature>
<dbReference type="GO" id="GO:0008270">
    <property type="term" value="F:zinc ion binding"/>
    <property type="evidence" value="ECO:0007669"/>
    <property type="project" value="InterPro"/>
</dbReference>
<protein>
    <recommendedName>
        <fullName evidence="2">Xylanolytic transcriptional activator regulatory domain-containing protein</fullName>
    </recommendedName>
</protein>
<dbReference type="AlphaFoldDB" id="V5GGW6"/>
<dbReference type="InParanoid" id="V5GGW6"/>
<dbReference type="InterPro" id="IPR050987">
    <property type="entry name" value="AtrR-like"/>
</dbReference>
<dbReference type="PANTHER" id="PTHR46910">
    <property type="entry name" value="TRANSCRIPTION FACTOR PDR1"/>
    <property type="match status" value="1"/>
</dbReference>
<dbReference type="OrthoDB" id="2123952at2759"/>
<proteinExistence type="predicted"/>
<organism evidence="3 4">
    <name type="scientific">Byssochlamys spectabilis (strain No. 5 / NBRC 109023)</name>
    <name type="common">Paecilomyces variotii</name>
    <dbReference type="NCBI Taxonomy" id="1356009"/>
    <lineage>
        <taxon>Eukaryota</taxon>
        <taxon>Fungi</taxon>
        <taxon>Dikarya</taxon>
        <taxon>Ascomycota</taxon>
        <taxon>Pezizomycotina</taxon>
        <taxon>Eurotiomycetes</taxon>
        <taxon>Eurotiomycetidae</taxon>
        <taxon>Eurotiales</taxon>
        <taxon>Thermoascaceae</taxon>
        <taxon>Paecilomyces</taxon>
    </lineage>
</organism>
<evidence type="ECO:0000313" key="4">
    <source>
        <dbReference type="Proteomes" id="UP000018001"/>
    </source>
</evidence>